<dbReference type="GO" id="GO:0006751">
    <property type="term" value="P:glutathione catabolic process"/>
    <property type="evidence" value="ECO:0007669"/>
    <property type="project" value="InterPro"/>
</dbReference>
<dbReference type="SUPFAM" id="SSF56235">
    <property type="entry name" value="N-terminal nucleophile aminohydrolases (Ntn hydrolases)"/>
    <property type="match status" value="1"/>
</dbReference>
<feature type="transmembrane region" description="Helical" evidence="4">
    <location>
        <begin position="48"/>
        <end position="69"/>
    </location>
</feature>
<reference evidence="5" key="1">
    <citation type="submission" date="2022-01" db="EMBL/GenBank/DDBJ databases">
        <authorList>
            <person name="King R."/>
        </authorList>
    </citation>
    <scope>NUCLEOTIDE SEQUENCE</scope>
</reference>
<proteinExistence type="predicted"/>
<feature type="binding site" evidence="3">
    <location>
        <begin position="439"/>
        <end position="441"/>
    </location>
    <ligand>
        <name>L-glutamate</name>
        <dbReference type="ChEBI" id="CHEBI:29985"/>
    </ligand>
</feature>
<dbReference type="InterPro" id="IPR043138">
    <property type="entry name" value="GGT_lsub"/>
</dbReference>
<feature type="binding site" evidence="3">
    <location>
        <position position="514"/>
    </location>
    <ligand>
        <name>L-glutamate</name>
        <dbReference type="ChEBI" id="CHEBI:29985"/>
    </ligand>
</feature>
<evidence type="ECO:0000313" key="6">
    <source>
        <dbReference type="Proteomes" id="UP001153636"/>
    </source>
</evidence>
<dbReference type="NCBIfam" id="TIGR00066">
    <property type="entry name" value="g_glut_trans"/>
    <property type="match status" value="1"/>
</dbReference>
<dbReference type="EMBL" id="OV651815">
    <property type="protein sequence ID" value="CAH1108590.1"/>
    <property type="molecule type" value="Genomic_DNA"/>
</dbReference>
<keyword evidence="4" id="KW-0472">Membrane</keyword>
<dbReference type="FunFam" id="3.60.20.40:FF:000001">
    <property type="entry name" value="Gamma-glutamyltranspeptidase 1"/>
    <property type="match status" value="1"/>
</dbReference>
<keyword evidence="1" id="KW-1202">Platelet aggregation activating toxin</keyword>
<organism evidence="5 6">
    <name type="scientific">Psylliodes chrysocephalus</name>
    <dbReference type="NCBI Taxonomy" id="3402493"/>
    <lineage>
        <taxon>Eukaryota</taxon>
        <taxon>Metazoa</taxon>
        <taxon>Ecdysozoa</taxon>
        <taxon>Arthropoda</taxon>
        <taxon>Hexapoda</taxon>
        <taxon>Insecta</taxon>
        <taxon>Pterygota</taxon>
        <taxon>Neoptera</taxon>
        <taxon>Endopterygota</taxon>
        <taxon>Coleoptera</taxon>
        <taxon>Polyphaga</taxon>
        <taxon>Cucujiformia</taxon>
        <taxon>Chrysomeloidea</taxon>
        <taxon>Chrysomelidae</taxon>
        <taxon>Galerucinae</taxon>
        <taxon>Alticini</taxon>
        <taxon>Psylliodes</taxon>
    </lineage>
</organism>
<protein>
    <recommendedName>
        <fullName evidence="7">Gamma-glutamyltranspeptidase 1</fullName>
    </recommendedName>
</protein>
<evidence type="ECO:0000256" key="4">
    <source>
        <dbReference type="SAM" id="Phobius"/>
    </source>
</evidence>
<keyword evidence="1" id="KW-1199">Hemostasis impairing toxin</keyword>
<dbReference type="GO" id="GO:0036374">
    <property type="term" value="F:glutathione hydrolase activity"/>
    <property type="evidence" value="ECO:0007669"/>
    <property type="project" value="InterPro"/>
</dbReference>
<dbReference type="AlphaFoldDB" id="A0A9P0GG52"/>
<evidence type="ECO:0000313" key="5">
    <source>
        <dbReference type="EMBL" id="CAH1108590.1"/>
    </source>
</evidence>
<evidence type="ECO:0000256" key="2">
    <source>
        <dbReference type="PIRSR" id="PIRSR600101-1"/>
    </source>
</evidence>
<gene>
    <name evidence="5" type="ORF">PSYICH_LOCUS9705</name>
</gene>
<evidence type="ECO:0000256" key="3">
    <source>
        <dbReference type="PIRSR" id="PIRSR600101-2"/>
    </source>
</evidence>
<accession>A0A9P0GG52</accession>
<dbReference type="PANTHER" id="PTHR11686">
    <property type="entry name" value="GAMMA GLUTAMYL TRANSPEPTIDASE"/>
    <property type="match status" value="1"/>
</dbReference>
<dbReference type="InterPro" id="IPR000101">
    <property type="entry name" value="GGT_peptidase"/>
</dbReference>
<dbReference type="InterPro" id="IPR029055">
    <property type="entry name" value="Ntn_hydrolases_N"/>
</dbReference>
<evidence type="ECO:0000256" key="1">
    <source>
        <dbReference type="ARBA" id="ARBA00084097"/>
    </source>
</evidence>
<dbReference type="PRINTS" id="PR01210">
    <property type="entry name" value="GGTRANSPTASE"/>
</dbReference>
<dbReference type="InterPro" id="IPR043137">
    <property type="entry name" value="GGT_ssub_C"/>
</dbReference>
<dbReference type="Gene3D" id="1.10.246.130">
    <property type="match status" value="1"/>
</dbReference>
<dbReference type="PANTHER" id="PTHR11686:SF72">
    <property type="entry name" value="GAMMA-GLUTAMYL TRANSPEPTIDASE, ISOFORM A"/>
    <property type="match status" value="1"/>
</dbReference>
<feature type="non-terminal residue" evidence="5">
    <location>
        <position position="1"/>
    </location>
</feature>
<keyword evidence="4" id="KW-0812">Transmembrane</keyword>
<keyword evidence="4" id="KW-1133">Transmembrane helix</keyword>
<dbReference type="GO" id="GO:0005886">
    <property type="term" value="C:plasma membrane"/>
    <property type="evidence" value="ECO:0007669"/>
    <property type="project" value="TreeGrafter"/>
</dbReference>
<feature type="binding site" evidence="3">
    <location>
        <begin position="491"/>
        <end position="492"/>
    </location>
    <ligand>
        <name>L-glutamate</name>
        <dbReference type="ChEBI" id="CHEBI:29985"/>
    </ligand>
</feature>
<feature type="binding site" evidence="3">
    <location>
        <position position="463"/>
    </location>
    <ligand>
        <name>L-glutamate</name>
        <dbReference type="ChEBI" id="CHEBI:29985"/>
    </ligand>
</feature>
<evidence type="ECO:0008006" key="7">
    <source>
        <dbReference type="Google" id="ProtNLM"/>
    </source>
</evidence>
<dbReference type="Pfam" id="PF01019">
    <property type="entry name" value="G_glu_transpept"/>
    <property type="match status" value="1"/>
</dbReference>
<dbReference type="FunFam" id="1.10.246.130:FF:000001">
    <property type="entry name" value="Gamma-glutamyltransferase 5 isoform 1"/>
    <property type="match status" value="1"/>
</dbReference>
<dbReference type="Proteomes" id="UP001153636">
    <property type="component" value="Chromosome 3"/>
</dbReference>
<dbReference type="OrthoDB" id="1081007at2759"/>
<feature type="active site" description="Nucleophile" evidence="2">
    <location>
        <position position="421"/>
    </location>
</feature>
<feature type="binding site" evidence="3">
    <location>
        <position position="147"/>
    </location>
    <ligand>
        <name>L-glutamate</name>
        <dbReference type="ChEBI" id="CHEBI:29985"/>
    </ligand>
</feature>
<keyword evidence="6" id="KW-1185">Reference proteome</keyword>
<sequence length="614" mass="67097">AAYLRIFKFQIIFKVSIYQSFFAGEVGYKCKKKMVLNKIKISPKKLKYILIAAVLVVIIVVAVTLVFVFRAKEDEVTKFRGAVVTNGIECSQIAVNIMQKGGTVADGALAALFCEGITMPSAMGLGGGFLLTLYNRTTRQAVSLNSREVAPKAATQNMFGADANLSLRGGLSVAVFGELRGYWELYKHYGGGVSWKEIIQPSIDMCKNGITVTNFVARALQKYKVTVLANQLLSESFTNPVTNDVLVEGDTFFLPRLVKTLEIIAEEGGDTLNNGSLTSGLVEDIKNHQGIITIEDMNDYKPQWQTPINTTLSGGHTVYTQPLPGSGSVLTLILNILDTFLDLNHPEIIENYQKIIESFKFAYAKRSLLGDSDFVDVAKLVSDLSSKDYAKSLRKLISLNSTQTDASYYGANTTLPEDHGTAHLCILSPNGDAISVTSTINYVFGAGFVSESTGIILNDEMDDFSSDSIVNVYDLPPSPTNYIKPGKRPMSSTSPTIIVNEHGDVEMMTGAAGGSKIISSIAQLIIRYIWYGSDLKETMDAKRIHHQLWPMRVDLEPEFETEDTYVAEGLRKIGHNVTFVVGTGFSAATSIGNRDGKSVVGAYDRRRSGSVSYL</sequence>
<name>A0A9P0GG52_9CUCU</name>
<keyword evidence="1" id="KW-0800">Toxin</keyword>
<dbReference type="Gene3D" id="3.60.20.40">
    <property type="match status" value="1"/>
</dbReference>